<dbReference type="CDD" id="cd17510">
    <property type="entry name" value="T3SC_YbjN-like_2"/>
    <property type="match status" value="1"/>
</dbReference>
<dbReference type="InterPro" id="IPR018747">
    <property type="entry name" value="DUF2299"/>
</dbReference>
<sequence>MNDEDVISLFKELGMKVEKVNGPMFFQVNISSLAGGPVVSVIRTSQNANYYIITTILDLPPIDDKTMKQIGLELSKMNIEFFLTQENENPRGLQLAKLRYAEGLSKDQMLDSVTLVKNASYMVVNLLDLLGHSLKQ</sequence>
<dbReference type="EMBL" id="JFZT01000057">
    <property type="protein sequence ID" value="EZQ02015.1"/>
    <property type="molecule type" value="Genomic_DNA"/>
</dbReference>
<comment type="caution">
    <text evidence="1">The sequence shown here is derived from an EMBL/GenBank/DDBJ whole genome shotgun (WGS) entry which is preliminary data.</text>
</comment>
<dbReference type="STRING" id="1160895.CM19_11100"/>
<dbReference type="Gene3D" id="3.30.1460.10">
    <property type="match status" value="1"/>
</dbReference>
<evidence type="ECO:0000313" key="2">
    <source>
        <dbReference type="Proteomes" id="UP000024332"/>
    </source>
</evidence>
<protein>
    <recommendedName>
        <fullName evidence="3">DUF2299 domain-containing protein</fullName>
    </recommendedName>
</protein>
<gene>
    <name evidence="1" type="ORF">CM19_11100</name>
</gene>
<dbReference type="Proteomes" id="UP000024332">
    <property type="component" value="Unassembled WGS sequence"/>
</dbReference>
<dbReference type="RefSeq" id="WP_150111430.1">
    <property type="nucleotide sequence ID" value="NZ_JFZT01000057.1"/>
</dbReference>
<proteinExistence type="predicted"/>
<name>A0A031LKJ6_9CREN</name>
<evidence type="ECO:0000313" key="1">
    <source>
        <dbReference type="EMBL" id="EZQ02015.1"/>
    </source>
</evidence>
<organism evidence="1 2">
    <name type="scientific">Candidatus Acidianus copahuensis</name>
    <dbReference type="NCBI Taxonomy" id="1160895"/>
    <lineage>
        <taxon>Archaea</taxon>
        <taxon>Thermoproteota</taxon>
        <taxon>Thermoprotei</taxon>
        <taxon>Sulfolobales</taxon>
        <taxon>Sulfolobaceae</taxon>
        <taxon>Acidianus</taxon>
    </lineage>
</organism>
<accession>A0A031LKJ6</accession>
<reference evidence="1 2" key="1">
    <citation type="submission" date="2014-03" db="EMBL/GenBank/DDBJ databases">
        <title>Draft genome sequence of the novel thermoacidophilic archaea Acidianus copahuensis ALE1 strain, isolated from Copahue volcanic area in Neuquen Argentina.</title>
        <authorList>
            <person name="Urbieta M.S."/>
            <person name="Rascovan N."/>
            <person name="Castro C."/>
            <person name="Revale S."/>
            <person name="Giaveno M.A."/>
            <person name="Vazquez M.P."/>
            <person name="Donati E.R."/>
        </authorList>
    </citation>
    <scope>NUCLEOTIDE SEQUENCE [LARGE SCALE GENOMIC DNA]</scope>
    <source>
        <strain evidence="1 2">ALE1</strain>
    </source>
</reference>
<keyword evidence="2" id="KW-1185">Reference proteome</keyword>
<dbReference type="Pfam" id="PF10061">
    <property type="entry name" value="DUF2299"/>
    <property type="match status" value="1"/>
</dbReference>
<dbReference type="OrthoDB" id="37165at2157"/>
<dbReference type="AlphaFoldDB" id="A0A031LKJ6"/>
<evidence type="ECO:0008006" key="3">
    <source>
        <dbReference type="Google" id="ProtNLM"/>
    </source>
</evidence>